<evidence type="ECO:0000313" key="3">
    <source>
        <dbReference type="RefSeq" id="XP_017299830.1"/>
    </source>
</evidence>
<protein>
    <submittedName>
        <fullName evidence="3">Uncharacterized protein LOC103509861</fullName>
    </submittedName>
</protein>
<dbReference type="GeneID" id="103509861"/>
<keyword evidence="2" id="KW-1185">Reference proteome</keyword>
<dbReference type="KEGG" id="dci:103509861"/>
<evidence type="ECO:0000256" key="1">
    <source>
        <dbReference type="SAM" id="MobiDB-lite"/>
    </source>
</evidence>
<proteinExistence type="predicted"/>
<feature type="region of interest" description="Disordered" evidence="1">
    <location>
        <begin position="67"/>
        <end position="86"/>
    </location>
</feature>
<feature type="region of interest" description="Disordered" evidence="1">
    <location>
        <begin position="132"/>
        <end position="216"/>
    </location>
</feature>
<dbReference type="RefSeq" id="XP_017299830.1">
    <property type="nucleotide sequence ID" value="XM_017444341.2"/>
</dbReference>
<name>A0A1S4EC77_DIACI</name>
<reference evidence="3" key="1">
    <citation type="submission" date="2025-08" db="UniProtKB">
        <authorList>
            <consortium name="RefSeq"/>
        </authorList>
    </citation>
    <scope>IDENTIFICATION</scope>
</reference>
<dbReference type="Proteomes" id="UP000079169">
    <property type="component" value="Unplaced"/>
</dbReference>
<feature type="compositionally biased region" description="Basic and acidic residues" evidence="1">
    <location>
        <begin position="399"/>
        <end position="422"/>
    </location>
</feature>
<organism evidence="2 3">
    <name type="scientific">Diaphorina citri</name>
    <name type="common">Asian citrus psyllid</name>
    <dbReference type="NCBI Taxonomy" id="121845"/>
    <lineage>
        <taxon>Eukaryota</taxon>
        <taxon>Metazoa</taxon>
        <taxon>Ecdysozoa</taxon>
        <taxon>Arthropoda</taxon>
        <taxon>Hexapoda</taxon>
        <taxon>Insecta</taxon>
        <taxon>Pterygota</taxon>
        <taxon>Neoptera</taxon>
        <taxon>Paraneoptera</taxon>
        <taxon>Hemiptera</taxon>
        <taxon>Sternorrhyncha</taxon>
        <taxon>Psylloidea</taxon>
        <taxon>Psyllidae</taxon>
        <taxon>Diaphorininae</taxon>
        <taxon>Diaphorina</taxon>
    </lineage>
</organism>
<gene>
    <name evidence="3" type="primary">LOC103509861</name>
</gene>
<sequence length="451" mass="50599">MDIPVPIEVLLPEEIPLPCIENPKDIKADSEIPLPTCELPSGSNGDCPVKPLECPPFPPFLSDIENMEETKSSPKPKKRVDVPKKAAKKTIEEIEELKKAEATTLEIKMLEQQSRMRKIQVEASKEKIQQLSKLLMAEDDSEPSGSRMRRPSTSSLADDKPDRSTASGKLSAAKLRHPSTSSLASGEKSAGAASPGDPREPRSGAWDDGPAGSDSEIEEGQLMSCLHGVRVYGLKDWAEFNATRAEVGGEEFREAKLKERKLQAKARELTGESDRKVTNVFDTPQNKINIGFFKWSEHPVRLDTIFTTRTQPPLEFAENPLHASRHLNPTGRFYDQFAALGDSFVQKKLEFINNTTFKRKLVKPEAKPVEEGKEKESEEKESEPIEVVTLDTTEEGELKEEGKEGEEKDRRKRPRVEEKEVINRPGYKDAQAARVYTDLENVYVWDPEYST</sequence>
<dbReference type="PaxDb" id="121845-A0A1S4EC77"/>
<evidence type="ECO:0000313" key="2">
    <source>
        <dbReference type="Proteomes" id="UP000079169"/>
    </source>
</evidence>
<feature type="region of interest" description="Disordered" evidence="1">
    <location>
        <begin position="362"/>
        <end position="430"/>
    </location>
</feature>
<dbReference type="AlphaFoldDB" id="A0A1S4EC77"/>
<feature type="compositionally biased region" description="Basic and acidic residues" evidence="1">
    <location>
        <begin position="362"/>
        <end position="378"/>
    </location>
</feature>
<accession>A0A1S4EC77</accession>